<dbReference type="InterPro" id="IPR012348">
    <property type="entry name" value="RNR-like"/>
</dbReference>
<organism evidence="2 3">
    <name type="scientific">Nocardioides marmoribigeumensis</name>
    <dbReference type="NCBI Taxonomy" id="433649"/>
    <lineage>
        <taxon>Bacteria</taxon>
        <taxon>Bacillati</taxon>
        <taxon>Actinomycetota</taxon>
        <taxon>Actinomycetes</taxon>
        <taxon>Propionibacteriales</taxon>
        <taxon>Nocardioidaceae</taxon>
        <taxon>Nocardioides</taxon>
    </lineage>
</organism>
<accession>A0ABU2BWV7</accession>
<evidence type="ECO:0000256" key="1">
    <source>
        <dbReference type="SAM" id="MobiDB-lite"/>
    </source>
</evidence>
<dbReference type="Proteomes" id="UP001183648">
    <property type="component" value="Unassembled WGS sequence"/>
</dbReference>
<reference evidence="2 3" key="1">
    <citation type="submission" date="2023-07" db="EMBL/GenBank/DDBJ databases">
        <title>Sequencing the genomes of 1000 actinobacteria strains.</title>
        <authorList>
            <person name="Klenk H.-P."/>
        </authorList>
    </citation>
    <scope>NUCLEOTIDE SEQUENCE [LARGE SCALE GENOMIC DNA]</scope>
    <source>
        <strain evidence="2 3">DSM 19426</strain>
    </source>
</reference>
<dbReference type="Gene3D" id="1.10.620.20">
    <property type="entry name" value="Ribonucleotide Reductase, subunit A"/>
    <property type="match status" value="1"/>
</dbReference>
<dbReference type="RefSeq" id="WP_310301529.1">
    <property type="nucleotide sequence ID" value="NZ_BAAAPS010000008.1"/>
</dbReference>
<protein>
    <recommendedName>
        <fullName evidence="4">Diiron oxygenase</fullName>
    </recommendedName>
</protein>
<dbReference type="SUPFAM" id="SSF47240">
    <property type="entry name" value="Ferritin-like"/>
    <property type="match status" value="1"/>
</dbReference>
<dbReference type="InterPro" id="IPR025859">
    <property type="entry name" value="AurF/CmlI"/>
</dbReference>
<feature type="region of interest" description="Disordered" evidence="1">
    <location>
        <begin position="1"/>
        <end position="35"/>
    </location>
</feature>
<evidence type="ECO:0008006" key="4">
    <source>
        <dbReference type="Google" id="ProtNLM"/>
    </source>
</evidence>
<proteinExistence type="predicted"/>
<evidence type="ECO:0000313" key="3">
    <source>
        <dbReference type="Proteomes" id="UP001183648"/>
    </source>
</evidence>
<dbReference type="Pfam" id="PF11583">
    <property type="entry name" value="AurF"/>
    <property type="match status" value="1"/>
</dbReference>
<gene>
    <name evidence="2" type="ORF">J2S63_001822</name>
</gene>
<name>A0ABU2BWV7_9ACTN</name>
<keyword evidence="3" id="KW-1185">Reference proteome</keyword>
<dbReference type="InterPro" id="IPR009078">
    <property type="entry name" value="Ferritin-like_SF"/>
</dbReference>
<dbReference type="EMBL" id="JAVDYG010000001">
    <property type="protein sequence ID" value="MDR7362269.1"/>
    <property type="molecule type" value="Genomic_DNA"/>
</dbReference>
<comment type="caution">
    <text evidence="2">The sequence shown here is derived from an EMBL/GenBank/DDBJ whole genome shotgun (WGS) entry which is preliminary data.</text>
</comment>
<sequence length="354" mass="40245">MTAAPSRPATRSPRAARRTPRPARSLPGNTRAPQVASYEETLRTLSEASVHQHFDAFKDIDWDHPDFAIRRDDPRWVLPEADVLGRHPWYKALPLERQIEIGIYRQANICKVGLQFEQILIAGLMQHAFHLPNGSPEFRYSTHEATEECHHTQMFQEFVNRSGVDAPGGPRWFRAVAPFLPLVARPLKAAFFAGILAGEEPIDHVQKTVLRGGGEMHPLIRRIMQIHVAEEARHIGFAHMYLEQVVPRMNRAQKLGLSVAYPVVMRVLCDAILVPHKQMVEDMGIPQHVVDELWWDSEESQEMLRDLFGDVRTLAHELGLMNPVSRRVWRAMRIDGRPSRFRSEPAAASASRAA</sequence>
<evidence type="ECO:0000313" key="2">
    <source>
        <dbReference type="EMBL" id="MDR7362269.1"/>
    </source>
</evidence>
<feature type="compositionally biased region" description="Low complexity" evidence="1">
    <location>
        <begin position="1"/>
        <end position="13"/>
    </location>
</feature>